<dbReference type="HAMAP" id="MF_02071">
    <property type="entry name" value="RlpA"/>
    <property type="match status" value="1"/>
</dbReference>
<dbReference type="InterPro" id="IPR009009">
    <property type="entry name" value="RlpA-like_DPBB"/>
</dbReference>
<dbReference type="Gene3D" id="2.40.40.10">
    <property type="entry name" value="RlpA-like domain"/>
    <property type="match status" value="1"/>
</dbReference>
<evidence type="ECO:0000313" key="8">
    <source>
        <dbReference type="Proteomes" id="UP000288361"/>
    </source>
</evidence>
<comment type="subcellular location">
    <subcellularLocation>
        <location evidence="3">Cell membrane</location>
        <topology evidence="3">Lipid-anchor</topology>
    </subcellularLocation>
</comment>
<comment type="similarity">
    <text evidence="3 4">Belongs to the RlpA family.</text>
</comment>
<dbReference type="InterPro" id="IPR034718">
    <property type="entry name" value="RlpA"/>
</dbReference>
<reference evidence="7 8" key="1">
    <citation type="journal article" date="2011" name="Front. Microbiol.">
        <title>Genomic signatures of strain selection and enhancement in Bacillus atrophaeus var. globigii, a historical biowarfare simulant.</title>
        <authorList>
            <person name="Gibbons H.S."/>
            <person name="Broomall S.M."/>
            <person name="McNew L.A."/>
            <person name="Daligault H."/>
            <person name="Chapman C."/>
            <person name="Bruce D."/>
            <person name="Karavis M."/>
            <person name="Krepps M."/>
            <person name="McGregor P.A."/>
            <person name="Hong C."/>
            <person name="Park K.H."/>
            <person name="Akmal A."/>
            <person name="Feldman A."/>
            <person name="Lin J.S."/>
            <person name="Chang W.E."/>
            <person name="Higgs B.W."/>
            <person name="Demirev P."/>
            <person name="Lindquist J."/>
            <person name="Liem A."/>
            <person name="Fochler E."/>
            <person name="Read T.D."/>
            <person name="Tapia R."/>
            <person name="Johnson S."/>
            <person name="Bishop-Lilly K.A."/>
            <person name="Detter C."/>
            <person name="Han C."/>
            <person name="Sozhamannan S."/>
            <person name="Rosenzweig C.N."/>
            <person name="Skowronski E.W."/>
        </authorList>
    </citation>
    <scope>NUCLEOTIDE SEQUENCE [LARGE SCALE GENOMIC DNA]</scope>
    <source>
        <strain evidence="7 8">TPS4-2</strain>
    </source>
</reference>
<dbReference type="RefSeq" id="WP_126751684.1">
    <property type="nucleotide sequence ID" value="NZ_JBHUMT010000016.1"/>
</dbReference>
<comment type="function">
    <text evidence="3">Lytic transglycosylase with a strong preference for naked glycan strands that lack stem peptides.</text>
</comment>
<comment type="caution">
    <text evidence="7">The sequence shown here is derived from an EMBL/GenBank/DDBJ whole genome shotgun (WGS) entry which is preliminary data.</text>
</comment>
<keyword evidence="3" id="KW-0564">Palmitate</keyword>
<dbReference type="GO" id="GO:0071555">
    <property type="term" value="P:cell wall organization"/>
    <property type="evidence" value="ECO:0007669"/>
    <property type="project" value="UniProtKB-KW"/>
</dbReference>
<feature type="chain" id="PRO_5019594796" description="Endolytic peptidoglycan transglycosylase RlpA" evidence="5">
    <location>
        <begin position="32"/>
        <end position="135"/>
    </location>
</feature>
<protein>
    <recommendedName>
        <fullName evidence="3">Endolytic peptidoglycan transglycosylase RlpA</fullName>
        <ecNumber evidence="3">4.2.2.-</ecNumber>
    </recommendedName>
</protein>
<keyword evidence="2 3" id="KW-0961">Cell wall biogenesis/degradation</keyword>
<name>A0A432YXM4_9GAMM</name>
<evidence type="ECO:0000256" key="3">
    <source>
        <dbReference type="HAMAP-Rule" id="MF_02071"/>
    </source>
</evidence>
<dbReference type="SUPFAM" id="SSF50685">
    <property type="entry name" value="Barwin-like endoglucanases"/>
    <property type="match status" value="1"/>
</dbReference>
<dbReference type="PROSITE" id="PS51257">
    <property type="entry name" value="PROKAR_LIPOPROTEIN"/>
    <property type="match status" value="1"/>
</dbReference>
<dbReference type="InterPro" id="IPR036908">
    <property type="entry name" value="RlpA-like_sf"/>
</dbReference>
<keyword evidence="5" id="KW-0732">Signal</keyword>
<dbReference type="GO" id="GO:0000270">
    <property type="term" value="P:peptidoglycan metabolic process"/>
    <property type="evidence" value="ECO:0007669"/>
    <property type="project" value="UniProtKB-UniRule"/>
</dbReference>
<keyword evidence="1 3" id="KW-0456">Lyase</keyword>
<dbReference type="Pfam" id="PF03330">
    <property type="entry name" value="DPBB_1"/>
    <property type="match status" value="1"/>
</dbReference>
<evidence type="ECO:0000256" key="4">
    <source>
        <dbReference type="RuleBase" id="RU003495"/>
    </source>
</evidence>
<proteinExistence type="inferred from homology"/>
<evidence type="ECO:0000256" key="2">
    <source>
        <dbReference type="ARBA" id="ARBA00023316"/>
    </source>
</evidence>
<dbReference type="EMBL" id="PIQA01000001">
    <property type="protein sequence ID" value="RUO68065.1"/>
    <property type="molecule type" value="Genomic_DNA"/>
</dbReference>
<feature type="domain" description="RlpA-like protein double-psi beta-barrel" evidence="6">
    <location>
        <begin position="43"/>
        <end position="130"/>
    </location>
</feature>
<evidence type="ECO:0000256" key="5">
    <source>
        <dbReference type="SAM" id="SignalP"/>
    </source>
</evidence>
<dbReference type="GO" id="GO:0005886">
    <property type="term" value="C:plasma membrane"/>
    <property type="evidence" value="ECO:0007669"/>
    <property type="project" value="UniProtKB-SubCell"/>
</dbReference>
<keyword evidence="3 7" id="KW-0449">Lipoprotein</keyword>
<dbReference type="EC" id="4.2.2.-" evidence="3"/>
<gene>
    <name evidence="3" type="primary">rlpA</name>
    <name evidence="7" type="ORF">CWI73_04215</name>
</gene>
<evidence type="ECO:0000259" key="6">
    <source>
        <dbReference type="Pfam" id="PF03330"/>
    </source>
</evidence>
<sequence>MKTKTTHSVKKFMLGAGLFMLVLSGCSSIPAKSPNNLIGKQDSGKASYYAMKYQFRTTASGERYNHFADTAAHRTLPFGTKVRVTNIANNKSVVVKINDRGPFIDGRIIDLSRSAFGDIADLDVGVIEVTTEVVR</sequence>
<dbReference type="Proteomes" id="UP000288361">
    <property type="component" value="Unassembled WGS sequence"/>
</dbReference>
<organism evidence="7 8">
    <name type="scientific">Idiomarina piscisalsi</name>
    <dbReference type="NCBI Taxonomy" id="1096243"/>
    <lineage>
        <taxon>Bacteria</taxon>
        <taxon>Pseudomonadati</taxon>
        <taxon>Pseudomonadota</taxon>
        <taxon>Gammaproteobacteria</taxon>
        <taxon>Alteromonadales</taxon>
        <taxon>Idiomarinaceae</taxon>
        <taxon>Idiomarina</taxon>
    </lineage>
</organism>
<dbReference type="CDD" id="cd22268">
    <property type="entry name" value="DPBB_RlpA-like"/>
    <property type="match status" value="1"/>
</dbReference>
<accession>A0A432YXM4</accession>
<keyword evidence="3" id="KW-0472">Membrane</keyword>
<dbReference type="GO" id="GO:0008932">
    <property type="term" value="F:lytic endotransglycosylase activity"/>
    <property type="evidence" value="ECO:0007669"/>
    <property type="project" value="UniProtKB-UniRule"/>
</dbReference>
<dbReference type="PANTHER" id="PTHR34183:SF8">
    <property type="entry name" value="ENDOLYTIC PEPTIDOGLYCAN TRANSGLYCOSYLASE RLPA-RELATED"/>
    <property type="match status" value="1"/>
</dbReference>
<dbReference type="PANTHER" id="PTHR34183">
    <property type="entry name" value="ENDOLYTIC PEPTIDOGLYCAN TRANSGLYCOSYLASE RLPA"/>
    <property type="match status" value="1"/>
</dbReference>
<dbReference type="AlphaFoldDB" id="A0A432YXM4"/>
<dbReference type="InterPro" id="IPR012997">
    <property type="entry name" value="RplA"/>
</dbReference>
<keyword evidence="3" id="KW-1003">Cell membrane</keyword>
<evidence type="ECO:0000313" key="7">
    <source>
        <dbReference type="EMBL" id="RUO68065.1"/>
    </source>
</evidence>
<evidence type="ECO:0000256" key="1">
    <source>
        <dbReference type="ARBA" id="ARBA00023239"/>
    </source>
</evidence>
<dbReference type="NCBIfam" id="TIGR00413">
    <property type="entry name" value="rlpA"/>
    <property type="match status" value="1"/>
</dbReference>
<feature type="signal peptide" evidence="5">
    <location>
        <begin position="1"/>
        <end position="31"/>
    </location>
</feature>